<gene>
    <name evidence="2" type="ORF">GCM10009665_21130</name>
</gene>
<accession>A0ABN1W322</accession>
<sequence length="67" mass="6910">MARTPLAGVAGRAFARKAYFPVELAARDMGTGDRVADLPLSRAADGFPRGGNEGLGQIVKPLPAAES</sequence>
<protein>
    <submittedName>
        <fullName evidence="2">Uncharacterized protein</fullName>
    </submittedName>
</protein>
<proteinExistence type="predicted"/>
<name>A0ABN1W322_9ACTN</name>
<dbReference type="EMBL" id="BAAALF010000026">
    <property type="protein sequence ID" value="GAA1230508.1"/>
    <property type="molecule type" value="Genomic_DNA"/>
</dbReference>
<organism evidence="2 3">
    <name type="scientific">Kitasatospora nipponensis</name>
    <dbReference type="NCBI Taxonomy" id="258049"/>
    <lineage>
        <taxon>Bacteria</taxon>
        <taxon>Bacillati</taxon>
        <taxon>Actinomycetota</taxon>
        <taxon>Actinomycetes</taxon>
        <taxon>Kitasatosporales</taxon>
        <taxon>Streptomycetaceae</taxon>
        <taxon>Kitasatospora</taxon>
    </lineage>
</organism>
<evidence type="ECO:0000313" key="3">
    <source>
        <dbReference type="Proteomes" id="UP001500037"/>
    </source>
</evidence>
<comment type="caution">
    <text evidence="2">The sequence shown here is derived from an EMBL/GenBank/DDBJ whole genome shotgun (WGS) entry which is preliminary data.</text>
</comment>
<reference evidence="2 3" key="1">
    <citation type="journal article" date="2019" name="Int. J. Syst. Evol. Microbiol.">
        <title>The Global Catalogue of Microorganisms (GCM) 10K type strain sequencing project: providing services to taxonomists for standard genome sequencing and annotation.</title>
        <authorList>
            <consortium name="The Broad Institute Genomics Platform"/>
            <consortium name="The Broad Institute Genome Sequencing Center for Infectious Disease"/>
            <person name="Wu L."/>
            <person name="Ma J."/>
        </authorList>
    </citation>
    <scope>NUCLEOTIDE SEQUENCE [LARGE SCALE GENOMIC DNA]</scope>
    <source>
        <strain evidence="2 3">JCM 13004</strain>
    </source>
</reference>
<evidence type="ECO:0000313" key="2">
    <source>
        <dbReference type="EMBL" id="GAA1230508.1"/>
    </source>
</evidence>
<keyword evidence="3" id="KW-1185">Reference proteome</keyword>
<evidence type="ECO:0000256" key="1">
    <source>
        <dbReference type="SAM" id="MobiDB-lite"/>
    </source>
</evidence>
<feature type="region of interest" description="Disordered" evidence="1">
    <location>
        <begin position="46"/>
        <end position="67"/>
    </location>
</feature>
<dbReference type="RefSeq" id="WP_344441052.1">
    <property type="nucleotide sequence ID" value="NZ_BAAALF010000026.1"/>
</dbReference>
<dbReference type="Proteomes" id="UP001500037">
    <property type="component" value="Unassembled WGS sequence"/>
</dbReference>